<evidence type="ECO:0000256" key="6">
    <source>
        <dbReference type="ARBA" id="ARBA00022964"/>
    </source>
</evidence>
<evidence type="ECO:0000256" key="2">
    <source>
        <dbReference type="ARBA" id="ARBA00004063"/>
    </source>
</evidence>
<dbReference type="GO" id="GO:0005506">
    <property type="term" value="F:iron ion binding"/>
    <property type="evidence" value="ECO:0007669"/>
    <property type="project" value="UniProtKB-ARBA"/>
</dbReference>
<dbReference type="STRING" id="1220554.GCA_001552135_00816"/>
<gene>
    <name evidence="12" type="primary">thpD</name>
    <name evidence="12" type="ORF">FXF69_21695</name>
</gene>
<evidence type="ECO:0000256" key="5">
    <source>
        <dbReference type="ARBA" id="ARBA00022723"/>
    </source>
</evidence>
<feature type="region of interest" description="Disordered" evidence="11">
    <location>
        <begin position="295"/>
        <end position="321"/>
    </location>
</feature>
<evidence type="ECO:0000256" key="3">
    <source>
        <dbReference type="ARBA" id="ARBA00007851"/>
    </source>
</evidence>
<comment type="catalytic activity">
    <reaction evidence="9">
        <text>L-ectoine + 2-oxoglutarate + O2 = 5-hydroxyectoine + succinate + CO2</text>
        <dbReference type="Rhea" id="RHEA:45740"/>
        <dbReference type="ChEBI" id="CHEBI:15379"/>
        <dbReference type="ChEBI" id="CHEBI:16526"/>
        <dbReference type="ChEBI" id="CHEBI:16810"/>
        <dbReference type="ChEBI" id="CHEBI:30031"/>
        <dbReference type="ChEBI" id="CHEBI:58515"/>
        <dbReference type="ChEBI" id="CHEBI:85413"/>
        <dbReference type="EC" id="1.14.11.55"/>
    </reaction>
</comment>
<keyword evidence="5" id="KW-0479">Metal-binding</keyword>
<dbReference type="FunFam" id="2.60.120.620:FF:000016">
    <property type="entry name" value="Ectoine hydroxylase"/>
    <property type="match status" value="1"/>
</dbReference>
<comment type="caution">
    <text evidence="12">The sequence shown here is derived from an EMBL/GenBank/DDBJ whole genome shotgun (WGS) entry which is preliminary data.</text>
</comment>
<comment type="cofactor">
    <cofactor evidence="1">
        <name>Fe(2+)</name>
        <dbReference type="ChEBI" id="CHEBI:29033"/>
    </cofactor>
</comment>
<keyword evidence="13" id="KW-1185">Reference proteome</keyword>
<dbReference type="Pfam" id="PF05721">
    <property type="entry name" value="PhyH"/>
    <property type="match status" value="1"/>
</dbReference>
<keyword evidence="6" id="KW-0223">Dioxygenase</keyword>
<evidence type="ECO:0000256" key="10">
    <source>
        <dbReference type="NCBIfam" id="TIGR02408"/>
    </source>
</evidence>
<dbReference type="PANTHER" id="PTHR20883:SF48">
    <property type="entry name" value="ECTOINE DIOXYGENASE"/>
    <property type="match status" value="1"/>
</dbReference>
<dbReference type="GO" id="GO:0016706">
    <property type="term" value="F:2-oxoglutarate-dependent dioxygenase activity"/>
    <property type="evidence" value="ECO:0007669"/>
    <property type="project" value="InterPro"/>
</dbReference>
<evidence type="ECO:0000313" key="12">
    <source>
        <dbReference type="EMBL" id="TYB44765.1"/>
    </source>
</evidence>
<evidence type="ECO:0000256" key="7">
    <source>
        <dbReference type="ARBA" id="ARBA00023002"/>
    </source>
</evidence>
<dbReference type="Gene3D" id="2.60.120.620">
    <property type="entry name" value="q2cbj1_9rhob like domain"/>
    <property type="match status" value="1"/>
</dbReference>
<dbReference type="Proteomes" id="UP000323380">
    <property type="component" value="Unassembled WGS sequence"/>
</dbReference>
<reference evidence="12 13" key="1">
    <citation type="submission" date="2019-08" db="EMBL/GenBank/DDBJ databases">
        <title>Actinomadura sp. nov. CYP1-5 isolated from mountain soil.</title>
        <authorList>
            <person name="Songsumanus A."/>
            <person name="Kuncharoen N."/>
            <person name="Kudo T."/>
            <person name="Yuki M."/>
            <person name="Igarashi Y."/>
            <person name="Tanasupawat S."/>
        </authorList>
    </citation>
    <scope>NUCLEOTIDE SEQUENCE [LARGE SCALE GENOMIC DNA]</scope>
    <source>
        <strain evidence="12 13">JCM 14158</strain>
    </source>
</reference>
<keyword evidence="7 12" id="KW-0560">Oxidoreductase</keyword>
<evidence type="ECO:0000256" key="11">
    <source>
        <dbReference type="SAM" id="MobiDB-lite"/>
    </source>
</evidence>
<dbReference type="EC" id="1.14.11.55" evidence="10"/>
<organism evidence="12 13">
    <name type="scientific">Actinomadura chibensis</name>
    <dbReference type="NCBI Taxonomy" id="392828"/>
    <lineage>
        <taxon>Bacteria</taxon>
        <taxon>Bacillati</taxon>
        <taxon>Actinomycetota</taxon>
        <taxon>Actinomycetes</taxon>
        <taxon>Streptosporangiales</taxon>
        <taxon>Thermomonosporaceae</taxon>
        <taxon>Actinomadura</taxon>
    </lineage>
</organism>
<dbReference type="EMBL" id="VSFG01000004">
    <property type="protein sequence ID" value="TYB44765.1"/>
    <property type="molecule type" value="Genomic_DNA"/>
</dbReference>
<evidence type="ECO:0000313" key="13">
    <source>
        <dbReference type="Proteomes" id="UP000323380"/>
    </source>
</evidence>
<accession>A0A5D0NK81</accession>
<evidence type="ECO:0000256" key="9">
    <source>
        <dbReference type="ARBA" id="ARBA00049228"/>
    </source>
</evidence>
<comment type="function">
    <text evidence="2">Involved in the biosynthesis of 5-hydroxyectoine, called compatible solute, which helps organisms to survive extreme osmotic stress by acting as a highly soluble organic osmolyte. Catalyzes the 2-oxoglutarate-dependent selective hydroxylation of L-ectoine to yield (4S,5S)-5-hydroxyectoine.</text>
</comment>
<comment type="similarity">
    <text evidence="3">Belongs to the PhyH family. EctD subfamily.</text>
</comment>
<protein>
    <recommendedName>
        <fullName evidence="10">Ectoine hydroxylase</fullName>
        <ecNumber evidence="10">1.14.11.55</ecNumber>
    </recommendedName>
</protein>
<dbReference type="AlphaFoldDB" id="A0A5D0NK81"/>
<evidence type="ECO:0000256" key="1">
    <source>
        <dbReference type="ARBA" id="ARBA00001954"/>
    </source>
</evidence>
<comment type="subunit">
    <text evidence="4">Homodimer.</text>
</comment>
<dbReference type="InterPro" id="IPR008775">
    <property type="entry name" value="Phytyl_CoA_dOase-like"/>
</dbReference>
<sequence length="321" mass="34877">MSIIESHPTIDDAYPTRKAAEAALLYRQDPVVYGGPGDGPIDAATLDSFDATGFLTVDQLLAPDEVEDYRAELRRLSADPRVLADERTVTERGSDEVRSIFEIHKISEVFAGLVRDPRVVGRARQILGSEVYVHQSRVNYKPGFTGKDFYWHSDFETWHAEDGMPRMRAVSISIALTENFVHNGGLMIMPGSHKTFVACVGETPEDHYKESLRGQEIGTPDPNSLSILAEKHGIELFTGAAGSATMFDCNCMHGSNGNITPFPRSNVFIVFNSVENTCVEPFSAPAPRPEFIGARDFTPVGAGAATGDERGRPSSNGVAGG</sequence>
<evidence type="ECO:0000256" key="4">
    <source>
        <dbReference type="ARBA" id="ARBA00011738"/>
    </source>
</evidence>
<evidence type="ECO:0000256" key="8">
    <source>
        <dbReference type="ARBA" id="ARBA00023004"/>
    </source>
</evidence>
<proteinExistence type="inferred from homology"/>
<dbReference type="RefSeq" id="WP_067885473.1">
    <property type="nucleotide sequence ID" value="NZ_VSFG01000004.1"/>
</dbReference>
<dbReference type="SUPFAM" id="SSF51197">
    <property type="entry name" value="Clavaminate synthase-like"/>
    <property type="match status" value="1"/>
</dbReference>
<dbReference type="NCBIfam" id="TIGR02408">
    <property type="entry name" value="ectoine_ThpD"/>
    <property type="match status" value="1"/>
</dbReference>
<keyword evidence="8" id="KW-0408">Iron</keyword>
<name>A0A5D0NK81_9ACTN</name>
<dbReference type="PANTHER" id="PTHR20883">
    <property type="entry name" value="PHYTANOYL-COA DIOXYGENASE DOMAIN CONTAINING 1"/>
    <property type="match status" value="1"/>
</dbReference>
<dbReference type="InterPro" id="IPR012774">
    <property type="entry name" value="EctD"/>
</dbReference>